<evidence type="ECO:0000256" key="6">
    <source>
        <dbReference type="ARBA" id="ARBA00022723"/>
    </source>
</evidence>
<dbReference type="OrthoDB" id="9807240at2"/>
<dbReference type="InterPro" id="IPR020561">
    <property type="entry name" value="PRibGlycinamid_synth_ATP-grasp"/>
</dbReference>
<keyword evidence="7 15" id="KW-0547">Nucleotide-binding</keyword>
<dbReference type="Pfam" id="PF01071">
    <property type="entry name" value="GARS_A"/>
    <property type="match status" value="1"/>
</dbReference>
<evidence type="ECO:0000256" key="1">
    <source>
        <dbReference type="ARBA" id="ARBA00001936"/>
    </source>
</evidence>
<dbReference type="Gene3D" id="3.40.50.20">
    <property type="match status" value="1"/>
</dbReference>
<dbReference type="Pfam" id="PF02844">
    <property type="entry name" value="GARS_N"/>
    <property type="match status" value="1"/>
</dbReference>
<dbReference type="GO" id="GO:0004637">
    <property type="term" value="F:phosphoribosylamine-glycine ligase activity"/>
    <property type="evidence" value="ECO:0007669"/>
    <property type="project" value="UniProtKB-UniRule"/>
</dbReference>
<dbReference type="InterPro" id="IPR020562">
    <property type="entry name" value="PRibGlycinamide_synth_N"/>
</dbReference>
<evidence type="ECO:0000313" key="17">
    <source>
        <dbReference type="EMBL" id="TDR93883.1"/>
    </source>
</evidence>
<comment type="cofactor">
    <cofactor evidence="1">
        <name>Mn(2+)</name>
        <dbReference type="ChEBI" id="CHEBI:29035"/>
    </cofactor>
</comment>
<evidence type="ECO:0000256" key="3">
    <source>
        <dbReference type="ARBA" id="ARBA00005174"/>
    </source>
</evidence>
<dbReference type="GO" id="GO:0005524">
    <property type="term" value="F:ATP binding"/>
    <property type="evidence" value="ECO:0007669"/>
    <property type="project" value="UniProtKB-UniRule"/>
</dbReference>
<evidence type="ECO:0000256" key="11">
    <source>
        <dbReference type="ARBA" id="ARBA00038345"/>
    </source>
</evidence>
<dbReference type="InterPro" id="IPR013815">
    <property type="entry name" value="ATP_grasp_subdomain_1"/>
</dbReference>
<keyword evidence="6" id="KW-0479">Metal-binding</keyword>
<dbReference type="InterPro" id="IPR011761">
    <property type="entry name" value="ATP-grasp"/>
</dbReference>
<dbReference type="HAMAP" id="MF_00138">
    <property type="entry name" value="GARS"/>
    <property type="match status" value="1"/>
</dbReference>
<dbReference type="InterPro" id="IPR020559">
    <property type="entry name" value="PRibGlycinamide_synth_CS"/>
</dbReference>
<dbReference type="InterPro" id="IPR020560">
    <property type="entry name" value="PRibGlycinamide_synth_C-dom"/>
</dbReference>
<evidence type="ECO:0000256" key="2">
    <source>
        <dbReference type="ARBA" id="ARBA00001946"/>
    </source>
</evidence>
<evidence type="ECO:0000256" key="15">
    <source>
        <dbReference type="PROSITE-ProRule" id="PRU00409"/>
    </source>
</evidence>
<dbReference type="Proteomes" id="UP000295122">
    <property type="component" value="Unassembled WGS sequence"/>
</dbReference>
<evidence type="ECO:0000259" key="16">
    <source>
        <dbReference type="PROSITE" id="PS50975"/>
    </source>
</evidence>
<keyword evidence="9 15" id="KW-0067">ATP-binding</keyword>
<dbReference type="Gene3D" id="3.30.470.20">
    <property type="entry name" value="ATP-grasp fold, B domain"/>
    <property type="match status" value="1"/>
</dbReference>
<evidence type="ECO:0000256" key="7">
    <source>
        <dbReference type="ARBA" id="ARBA00022741"/>
    </source>
</evidence>
<dbReference type="FunFam" id="3.30.470.20:FF:000018">
    <property type="entry name" value="Trifunctional purine biosynthetic protein adenosine-3"/>
    <property type="match status" value="1"/>
</dbReference>
<comment type="similarity">
    <text evidence="11 14">Belongs to the GARS family.</text>
</comment>
<evidence type="ECO:0000256" key="14">
    <source>
        <dbReference type="HAMAP-Rule" id="MF_00138"/>
    </source>
</evidence>
<evidence type="ECO:0000256" key="4">
    <source>
        <dbReference type="ARBA" id="ARBA00013255"/>
    </source>
</evidence>
<dbReference type="PANTHER" id="PTHR43472:SF1">
    <property type="entry name" value="PHOSPHORIBOSYLAMINE--GLYCINE LIGASE, CHLOROPLASTIC"/>
    <property type="match status" value="1"/>
</dbReference>
<organism evidence="17 18">
    <name type="scientific">Enterovirga rhinocerotis</name>
    <dbReference type="NCBI Taxonomy" id="1339210"/>
    <lineage>
        <taxon>Bacteria</taxon>
        <taxon>Pseudomonadati</taxon>
        <taxon>Pseudomonadota</taxon>
        <taxon>Alphaproteobacteria</taxon>
        <taxon>Hyphomicrobiales</taxon>
        <taxon>Methylobacteriaceae</taxon>
        <taxon>Enterovirga</taxon>
    </lineage>
</organism>
<dbReference type="GO" id="GO:0046872">
    <property type="term" value="F:metal ion binding"/>
    <property type="evidence" value="ECO:0007669"/>
    <property type="project" value="UniProtKB-KW"/>
</dbReference>
<keyword evidence="10" id="KW-0464">Manganese</keyword>
<dbReference type="AlphaFoldDB" id="A0A4R7C6W2"/>
<evidence type="ECO:0000256" key="10">
    <source>
        <dbReference type="ARBA" id="ARBA00023211"/>
    </source>
</evidence>
<dbReference type="PROSITE" id="PS00184">
    <property type="entry name" value="GARS"/>
    <property type="match status" value="1"/>
</dbReference>
<keyword evidence="8 14" id="KW-0658">Purine biosynthesis</keyword>
<dbReference type="RefSeq" id="WP_133768843.1">
    <property type="nucleotide sequence ID" value="NZ_SNZR01000011.1"/>
</dbReference>
<dbReference type="EC" id="6.3.4.13" evidence="4 14"/>
<proteinExistence type="inferred from homology"/>
<dbReference type="UniPathway" id="UPA00074">
    <property type="reaction ID" value="UER00125"/>
</dbReference>
<sequence length="425" mass="43359">MNILLIGSGGREHALAKALSASPLCDALFTAPGNPGTASHGTNVPLDVADHAAVIAYCREAAIGFVVIGPEAPLVAGLADDLEAAGFRCFGPSAAAAQLEGSKAFTKELASEFDIPTAAFARFSDLDPALAHLRAAGAPIVVKADGLAAGKGVVVAATVAEAEDAARSMLGGGLGAAGAEIVVEECLVGEEASVFALCDGTHAVLFGTAQDHKRAFDGDEGPNTGGMGAYSPAPVVTPALEEEIMARIIRPTLDGMRARGTPFLGILYAGLMLTADGPKLIEYNVRFGDPEAEVLMPRLRTDLLAAMIAARDGTLDTLEPSWSDHAALTVVMATKGYPGAVGKGSVIRGVDAAEAIGGITVYQAGTARSGEDLVASGGRVLAVTALAPSIAEAQSLAYRGVEAIQWPEGFCRRDIGFRAVARERG</sequence>
<dbReference type="SUPFAM" id="SSF51246">
    <property type="entry name" value="Rudiment single hybrid motif"/>
    <property type="match status" value="1"/>
</dbReference>
<evidence type="ECO:0000256" key="9">
    <source>
        <dbReference type="ARBA" id="ARBA00022840"/>
    </source>
</evidence>
<dbReference type="InterPro" id="IPR016185">
    <property type="entry name" value="PreATP-grasp_dom_sf"/>
</dbReference>
<comment type="pathway">
    <text evidence="3 14">Purine metabolism; IMP biosynthesis via de novo pathway; N(1)-(5-phospho-D-ribosyl)glycinamide from 5-phospho-alpha-D-ribose 1-diphosphate: step 2/2.</text>
</comment>
<dbReference type="GO" id="GO:0006189">
    <property type="term" value="P:'de novo' IMP biosynthetic process"/>
    <property type="evidence" value="ECO:0007669"/>
    <property type="project" value="UniProtKB-UniRule"/>
</dbReference>
<evidence type="ECO:0000256" key="12">
    <source>
        <dbReference type="ARBA" id="ARBA00042242"/>
    </source>
</evidence>
<dbReference type="PANTHER" id="PTHR43472">
    <property type="entry name" value="PHOSPHORIBOSYLAMINE--GLYCINE LIGASE"/>
    <property type="match status" value="1"/>
</dbReference>
<gene>
    <name evidence="14" type="primary">purD</name>
    <name evidence="17" type="ORF">EV668_1152</name>
</gene>
<keyword evidence="5 14" id="KW-0436">Ligase</keyword>
<dbReference type="NCBIfam" id="TIGR00877">
    <property type="entry name" value="purD"/>
    <property type="match status" value="1"/>
</dbReference>
<dbReference type="FunFam" id="3.90.600.10:FF:000001">
    <property type="entry name" value="Trifunctional purine biosynthetic protein adenosine-3"/>
    <property type="match status" value="1"/>
</dbReference>
<dbReference type="Gene3D" id="3.90.600.10">
    <property type="entry name" value="Phosphoribosylglycinamide synthetase, C-terminal domain"/>
    <property type="match status" value="1"/>
</dbReference>
<name>A0A4R7C6W2_9HYPH</name>
<dbReference type="Pfam" id="PF02843">
    <property type="entry name" value="GARS_C"/>
    <property type="match status" value="1"/>
</dbReference>
<dbReference type="GO" id="GO:0009113">
    <property type="term" value="P:purine nucleobase biosynthetic process"/>
    <property type="evidence" value="ECO:0007669"/>
    <property type="project" value="InterPro"/>
</dbReference>
<feature type="domain" description="ATP-grasp" evidence="16">
    <location>
        <begin position="107"/>
        <end position="312"/>
    </location>
</feature>
<comment type="caution">
    <text evidence="17">The sequence shown here is derived from an EMBL/GenBank/DDBJ whole genome shotgun (WGS) entry which is preliminary data.</text>
</comment>
<dbReference type="Gene3D" id="3.30.1490.20">
    <property type="entry name" value="ATP-grasp fold, A domain"/>
    <property type="match status" value="1"/>
</dbReference>
<evidence type="ECO:0000313" key="18">
    <source>
        <dbReference type="Proteomes" id="UP000295122"/>
    </source>
</evidence>
<dbReference type="SUPFAM" id="SSF56059">
    <property type="entry name" value="Glutathione synthetase ATP-binding domain-like"/>
    <property type="match status" value="1"/>
</dbReference>
<dbReference type="InterPro" id="IPR037123">
    <property type="entry name" value="PRibGlycinamide_synth_C_sf"/>
</dbReference>
<evidence type="ECO:0000256" key="5">
    <source>
        <dbReference type="ARBA" id="ARBA00022598"/>
    </source>
</evidence>
<reference evidence="17 18" key="1">
    <citation type="submission" date="2019-03" db="EMBL/GenBank/DDBJ databases">
        <title>Genomic Encyclopedia of Type Strains, Phase IV (KMG-IV): sequencing the most valuable type-strain genomes for metagenomic binning, comparative biology and taxonomic classification.</title>
        <authorList>
            <person name="Goeker M."/>
        </authorList>
    </citation>
    <scope>NUCLEOTIDE SEQUENCE [LARGE SCALE GENOMIC DNA]</scope>
    <source>
        <strain evidence="17 18">DSM 25903</strain>
    </source>
</reference>
<keyword evidence="18" id="KW-1185">Reference proteome</keyword>
<comment type="cofactor">
    <cofactor evidence="2">
        <name>Mg(2+)</name>
        <dbReference type="ChEBI" id="CHEBI:18420"/>
    </cofactor>
</comment>
<dbReference type="SMART" id="SM01209">
    <property type="entry name" value="GARS_A"/>
    <property type="match status" value="1"/>
</dbReference>
<dbReference type="PROSITE" id="PS50975">
    <property type="entry name" value="ATP_GRASP"/>
    <property type="match status" value="1"/>
</dbReference>
<evidence type="ECO:0000256" key="8">
    <source>
        <dbReference type="ARBA" id="ARBA00022755"/>
    </source>
</evidence>
<evidence type="ECO:0000256" key="13">
    <source>
        <dbReference type="ARBA" id="ARBA00042864"/>
    </source>
</evidence>
<dbReference type="InterPro" id="IPR000115">
    <property type="entry name" value="PRibGlycinamide_synth"/>
</dbReference>
<protein>
    <recommendedName>
        <fullName evidence="4 14">Phosphoribosylamine--glycine ligase</fullName>
        <ecNumber evidence="4 14">6.3.4.13</ecNumber>
    </recommendedName>
    <alternativeName>
        <fullName evidence="14">GARS</fullName>
    </alternativeName>
    <alternativeName>
        <fullName evidence="12 14">Glycinamide ribonucleotide synthetase</fullName>
    </alternativeName>
    <alternativeName>
        <fullName evidence="13 14">Phosphoribosylglycinamide synthetase</fullName>
    </alternativeName>
</protein>
<accession>A0A4R7C6W2</accession>
<dbReference type="SMART" id="SM01210">
    <property type="entry name" value="GARS_C"/>
    <property type="match status" value="1"/>
</dbReference>
<comment type="catalytic activity">
    <reaction evidence="14">
        <text>5-phospho-beta-D-ribosylamine + glycine + ATP = N(1)-(5-phospho-beta-D-ribosyl)glycinamide + ADP + phosphate + H(+)</text>
        <dbReference type="Rhea" id="RHEA:17453"/>
        <dbReference type="ChEBI" id="CHEBI:15378"/>
        <dbReference type="ChEBI" id="CHEBI:30616"/>
        <dbReference type="ChEBI" id="CHEBI:43474"/>
        <dbReference type="ChEBI" id="CHEBI:57305"/>
        <dbReference type="ChEBI" id="CHEBI:58681"/>
        <dbReference type="ChEBI" id="CHEBI:143788"/>
        <dbReference type="ChEBI" id="CHEBI:456216"/>
        <dbReference type="EC" id="6.3.4.13"/>
    </reaction>
</comment>
<dbReference type="InterPro" id="IPR011054">
    <property type="entry name" value="Rudment_hybrid_motif"/>
</dbReference>
<dbReference type="EMBL" id="SNZR01000011">
    <property type="protein sequence ID" value="TDR93883.1"/>
    <property type="molecule type" value="Genomic_DNA"/>
</dbReference>
<dbReference type="SUPFAM" id="SSF52440">
    <property type="entry name" value="PreATP-grasp domain"/>
    <property type="match status" value="1"/>
</dbReference>